<name>A0A1H8G7M3_9BACT</name>
<dbReference type="InterPro" id="IPR041700">
    <property type="entry name" value="OMP_b-brl_3"/>
</dbReference>
<keyword evidence="2" id="KW-0472">Membrane</keyword>
<evidence type="ECO:0000256" key="2">
    <source>
        <dbReference type="ARBA" id="ARBA00023136"/>
    </source>
</evidence>
<protein>
    <submittedName>
        <fullName evidence="5">Outer membrane receptor proteins, mostly Fe transport</fullName>
    </submittedName>
</protein>
<proteinExistence type="predicted"/>
<dbReference type="OrthoDB" id="606851at2"/>
<keyword evidence="6" id="KW-1185">Reference proteome</keyword>
<dbReference type="InterPro" id="IPR037066">
    <property type="entry name" value="Plug_dom_sf"/>
</dbReference>
<dbReference type="PANTHER" id="PTHR40980:SF4">
    <property type="entry name" value="TONB-DEPENDENT RECEPTOR-LIKE BETA-BARREL DOMAIN-CONTAINING PROTEIN"/>
    <property type="match status" value="1"/>
</dbReference>
<dbReference type="Proteomes" id="UP000198984">
    <property type="component" value="Unassembled WGS sequence"/>
</dbReference>
<dbReference type="Pfam" id="PF14905">
    <property type="entry name" value="OMP_b-brl_3"/>
    <property type="match status" value="1"/>
</dbReference>
<evidence type="ECO:0000256" key="1">
    <source>
        <dbReference type="ARBA" id="ARBA00004442"/>
    </source>
</evidence>
<evidence type="ECO:0000313" key="6">
    <source>
        <dbReference type="Proteomes" id="UP000198984"/>
    </source>
</evidence>
<dbReference type="InterPro" id="IPR036942">
    <property type="entry name" value="Beta-barrel_TonB_sf"/>
</dbReference>
<dbReference type="SUPFAM" id="SSF56935">
    <property type="entry name" value="Porins"/>
    <property type="match status" value="1"/>
</dbReference>
<evidence type="ECO:0000256" key="3">
    <source>
        <dbReference type="ARBA" id="ARBA00023237"/>
    </source>
</evidence>
<sequence length="799" mass="90023">MKLFFTSLFIILQFSTYAQSRISGQVSAAARPASFATVALLKAADSSLVKGMVCDSLGRFTLENVPYGSYLLAATQAGAGKTYSRGFIADSLHRQIMLDTLRLMQQHTLKEVAVNAQKPYVEMQIDKLVLNVENSVMAHGNMIFDLLIHAPGMRQDQYGNIVMMGKPGVQIWIDGRPSALTGESLSNWLKNQPADVVAKIEIITHPSSRYDAAGSAGIINIRLKKNVQQGINGGAYTSLSMGKYPKASTGVNMNYRKNKLNIFGDYSYSYSESYNYRTLNTVINNGSFIDYDNYWHPIGNYHYGKLGADYKPDAKTTIGMLLNGNISATNAITDANTAVYSDPLEKRYLVAQADGKDRWNNLSYNFNILREIDSLGSTFNLDADLSRYDKTAYDNILNWDRAGEKGQATQIAEIRSAMPVVIRVLSLKADYVKYFNKTFRIETGFKISRVSTDNDIRYDSLLQQVWEPDLNRSNHFEYTENIQAVYATVVKEWKQLTLQAGLRAERTDATGNSLTLGQKVQRRYAGFFPSLNVMKQINNNNQLTFSYSRRIDRPSYNSLNPFVVAIDPYNKSVGDPYLNAAYSNTFELRHGFRQFLWTTLYYSHGSKGAISLIKQDSLTKIQTTTFANLGSSDYGYLSVSISLPLTKWWQMDFNGGAGYAQYRSDIPGSRFTNGSWGAETGLDNTFTVFKNLKLMISMFYNTAAPSGQELQRANYGGRLSASKPVLNKRGRISFTLQDPFNMQRYDADIYTNASAIRWINRWESRRVSLGFSWKFGRQQIKAARDRKNGMGDVERRVQL</sequence>
<accession>A0A1H8G7M3</accession>
<dbReference type="Gene3D" id="2.170.130.10">
    <property type="entry name" value="TonB-dependent receptor, plug domain"/>
    <property type="match status" value="1"/>
</dbReference>
<feature type="domain" description="Outer membrane protein beta-barrel" evidence="4">
    <location>
        <begin position="371"/>
        <end position="773"/>
    </location>
</feature>
<keyword evidence="5" id="KW-0675">Receptor</keyword>
<evidence type="ECO:0000259" key="4">
    <source>
        <dbReference type="Pfam" id="PF14905"/>
    </source>
</evidence>
<organism evidence="5 6">
    <name type="scientific">Chitinophaga rupis</name>
    <dbReference type="NCBI Taxonomy" id="573321"/>
    <lineage>
        <taxon>Bacteria</taxon>
        <taxon>Pseudomonadati</taxon>
        <taxon>Bacteroidota</taxon>
        <taxon>Chitinophagia</taxon>
        <taxon>Chitinophagales</taxon>
        <taxon>Chitinophagaceae</taxon>
        <taxon>Chitinophaga</taxon>
    </lineage>
</organism>
<comment type="subcellular location">
    <subcellularLocation>
        <location evidence="1">Cell outer membrane</location>
    </subcellularLocation>
</comment>
<dbReference type="SUPFAM" id="SSF49478">
    <property type="entry name" value="Cna protein B-type domain"/>
    <property type="match status" value="1"/>
</dbReference>
<dbReference type="Gene3D" id="2.40.170.20">
    <property type="entry name" value="TonB-dependent receptor, beta-barrel domain"/>
    <property type="match status" value="1"/>
</dbReference>
<dbReference type="GO" id="GO:0009279">
    <property type="term" value="C:cell outer membrane"/>
    <property type="evidence" value="ECO:0007669"/>
    <property type="project" value="UniProtKB-SubCell"/>
</dbReference>
<dbReference type="STRING" id="573321.SAMN04488505_11061"/>
<reference evidence="5 6" key="1">
    <citation type="submission" date="2016-10" db="EMBL/GenBank/DDBJ databases">
        <authorList>
            <person name="de Groot N.N."/>
        </authorList>
    </citation>
    <scope>NUCLEOTIDE SEQUENCE [LARGE SCALE GENOMIC DNA]</scope>
    <source>
        <strain evidence="5 6">DSM 21039</strain>
    </source>
</reference>
<keyword evidence="3" id="KW-0998">Cell outer membrane</keyword>
<dbReference type="EMBL" id="FOBB01000010">
    <property type="protein sequence ID" value="SEN40022.1"/>
    <property type="molecule type" value="Genomic_DNA"/>
</dbReference>
<dbReference type="AlphaFoldDB" id="A0A1H8G7M3"/>
<evidence type="ECO:0000313" key="5">
    <source>
        <dbReference type="EMBL" id="SEN40022.1"/>
    </source>
</evidence>
<dbReference type="PANTHER" id="PTHR40980">
    <property type="entry name" value="PLUG DOMAIN-CONTAINING PROTEIN"/>
    <property type="match status" value="1"/>
</dbReference>
<gene>
    <name evidence="5" type="ORF">SAMN04488505_11061</name>
</gene>
<dbReference type="RefSeq" id="WP_089919638.1">
    <property type="nucleotide sequence ID" value="NZ_FOBB01000010.1"/>
</dbReference>